<comment type="caution">
    <text evidence="8">The sequence shown here is derived from an EMBL/GenBank/DDBJ whole genome shotgun (WGS) entry which is preliminary data.</text>
</comment>
<dbReference type="RefSeq" id="WP_058438815.1">
    <property type="nucleotide sequence ID" value="NZ_KQ758903.1"/>
</dbReference>
<feature type="transmembrane region" description="Helical" evidence="7">
    <location>
        <begin position="108"/>
        <end position="127"/>
    </location>
</feature>
<dbReference type="EMBL" id="LFDV01000002">
    <property type="protein sequence ID" value="KTB47904.1"/>
    <property type="molecule type" value="Genomic_DNA"/>
</dbReference>
<comment type="catalytic activity">
    <reaction evidence="7">
        <text>L-cysteinyl-[prolipoprotein] + a 1,2-diacyl-sn-glycero-3-phospho-(1'-sn-glycerol) = an S-1,2-diacyl-sn-glyceryl-L-cysteinyl-[prolipoprotein] + sn-glycerol 1-phosphate + H(+)</text>
        <dbReference type="Rhea" id="RHEA:56712"/>
        <dbReference type="Rhea" id="RHEA-COMP:14679"/>
        <dbReference type="Rhea" id="RHEA-COMP:14680"/>
        <dbReference type="ChEBI" id="CHEBI:15378"/>
        <dbReference type="ChEBI" id="CHEBI:29950"/>
        <dbReference type="ChEBI" id="CHEBI:57685"/>
        <dbReference type="ChEBI" id="CHEBI:64716"/>
        <dbReference type="ChEBI" id="CHEBI:140658"/>
        <dbReference type="EC" id="2.5.1.145"/>
    </reaction>
</comment>
<feature type="transmembrane region" description="Helical" evidence="7">
    <location>
        <begin position="165"/>
        <end position="185"/>
    </location>
</feature>
<dbReference type="GO" id="GO:0042158">
    <property type="term" value="P:lipoprotein biosynthetic process"/>
    <property type="evidence" value="ECO:0007669"/>
    <property type="project" value="UniProtKB-UniRule"/>
</dbReference>
<comment type="subcellular location">
    <subcellularLocation>
        <location evidence="7">Cell membrane</location>
        <topology evidence="7">Multi-pass membrane protein</topology>
    </subcellularLocation>
</comment>
<accession>A0A0W0GH59</accession>
<keyword evidence="9" id="KW-1185">Reference proteome</keyword>
<evidence type="ECO:0000256" key="1">
    <source>
        <dbReference type="ARBA" id="ARBA00007150"/>
    </source>
</evidence>
<comment type="similarity">
    <text evidence="1 7">Belongs to the Lgt family.</text>
</comment>
<evidence type="ECO:0000256" key="3">
    <source>
        <dbReference type="ARBA" id="ARBA00022679"/>
    </source>
</evidence>
<protein>
    <recommendedName>
        <fullName evidence="7">Phosphatidylglycerol--prolipoprotein diacylglyceryl transferase</fullName>
        <ecNumber evidence="7">2.5.1.145</ecNumber>
    </recommendedName>
</protein>
<proteinExistence type="inferred from homology"/>
<keyword evidence="5 7" id="KW-1133">Transmembrane helix</keyword>
<dbReference type="PANTHER" id="PTHR30589">
    <property type="entry name" value="PROLIPOPROTEIN DIACYLGLYCERYL TRANSFERASE"/>
    <property type="match status" value="1"/>
</dbReference>
<feature type="transmembrane region" description="Helical" evidence="7">
    <location>
        <begin position="12"/>
        <end position="30"/>
    </location>
</feature>
<feature type="transmembrane region" description="Helical" evidence="7">
    <location>
        <begin position="42"/>
        <end position="61"/>
    </location>
</feature>
<dbReference type="EC" id="2.5.1.145" evidence="7"/>
<keyword evidence="2 7" id="KW-1003">Cell membrane</keyword>
<sequence length="263" mass="29478">MSFELGPFTIHLYGLMLALGALAAVAVAYIEAKRRGEDPEQLFNMALIVIPLGVVGARAYHVIDRWDFYSANPSQIIGGEGLGIFGAVAGGALGVIIYTAWKGLSTLRWCDILAPGLILAQSIGRWGNYFNQELYGYPTDLPWGIPISPENRLPGFEEFTHFHPMFFYESSLNLLGFIALITAGLKFKDRLKDGDIMLMYFIWYGVVRFFLEGFKPEVWTLSGVPTARWIAGAAVVIGVTLFWYRYRRTKIQNSNFGIRNKSE</sequence>
<comment type="pathway">
    <text evidence="7">Protein modification; lipoprotein biosynthesis (diacylglyceryl transfer).</text>
</comment>
<organism evidence="8 9">
    <name type="scientific">Dehalogenimonas alkenigignens</name>
    <dbReference type="NCBI Taxonomy" id="1217799"/>
    <lineage>
        <taxon>Bacteria</taxon>
        <taxon>Bacillati</taxon>
        <taxon>Chloroflexota</taxon>
        <taxon>Dehalococcoidia</taxon>
        <taxon>Dehalococcoidales</taxon>
        <taxon>Dehalococcoidaceae</taxon>
        <taxon>Dehalogenimonas</taxon>
    </lineage>
</organism>
<evidence type="ECO:0000256" key="7">
    <source>
        <dbReference type="HAMAP-Rule" id="MF_01147"/>
    </source>
</evidence>
<dbReference type="HAMAP" id="MF_01147">
    <property type="entry name" value="Lgt"/>
    <property type="match status" value="1"/>
</dbReference>
<dbReference type="GO" id="GO:0005886">
    <property type="term" value="C:plasma membrane"/>
    <property type="evidence" value="ECO:0007669"/>
    <property type="project" value="UniProtKB-SubCell"/>
</dbReference>
<dbReference type="PATRIC" id="fig|1217799.6.peg.770"/>
<dbReference type="NCBIfam" id="TIGR00544">
    <property type="entry name" value="lgt"/>
    <property type="match status" value="1"/>
</dbReference>
<evidence type="ECO:0000256" key="5">
    <source>
        <dbReference type="ARBA" id="ARBA00022989"/>
    </source>
</evidence>
<dbReference type="STRING" id="1217799.DEALK_07490"/>
<evidence type="ECO:0000256" key="2">
    <source>
        <dbReference type="ARBA" id="ARBA00022475"/>
    </source>
</evidence>
<dbReference type="PANTHER" id="PTHR30589:SF0">
    <property type="entry name" value="PHOSPHATIDYLGLYCEROL--PROLIPOPROTEIN DIACYLGLYCERYL TRANSFERASE"/>
    <property type="match status" value="1"/>
</dbReference>
<comment type="function">
    <text evidence="7">Catalyzes the transfer of the diacylglyceryl group from phosphatidylglycerol to the sulfhydryl group of the N-terminal cysteine of a prolipoprotein, the first step in the formation of mature lipoproteins.</text>
</comment>
<dbReference type="GO" id="GO:0008961">
    <property type="term" value="F:phosphatidylglycerol-prolipoprotein diacylglyceryl transferase activity"/>
    <property type="evidence" value="ECO:0007669"/>
    <property type="project" value="UniProtKB-UniRule"/>
</dbReference>
<feature type="transmembrane region" description="Helical" evidence="7">
    <location>
        <begin position="81"/>
        <end position="101"/>
    </location>
</feature>
<gene>
    <name evidence="7" type="primary">lgt</name>
    <name evidence="8" type="ORF">DEALK_07490</name>
</gene>
<keyword evidence="6 7" id="KW-0472">Membrane</keyword>
<keyword evidence="4 7" id="KW-0812">Transmembrane</keyword>
<feature type="transmembrane region" description="Helical" evidence="7">
    <location>
        <begin position="226"/>
        <end position="244"/>
    </location>
</feature>
<dbReference type="OrthoDB" id="871140at2"/>
<name>A0A0W0GH59_9CHLR</name>
<dbReference type="AlphaFoldDB" id="A0A0W0GH59"/>
<feature type="transmembrane region" description="Helical" evidence="7">
    <location>
        <begin position="197"/>
        <end position="214"/>
    </location>
</feature>
<evidence type="ECO:0000256" key="4">
    <source>
        <dbReference type="ARBA" id="ARBA00022692"/>
    </source>
</evidence>
<dbReference type="InterPro" id="IPR001640">
    <property type="entry name" value="Lgt"/>
</dbReference>
<dbReference type="Proteomes" id="UP000053947">
    <property type="component" value="Unassembled WGS sequence"/>
</dbReference>
<keyword evidence="3 7" id="KW-0808">Transferase</keyword>
<evidence type="ECO:0000313" key="9">
    <source>
        <dbReference type="Proteomes" id="UP000053947"/>
    </source>
</evidence>
<reference evidence="8 9" key="1">
    <citation type="submission" date="2015-06" db="EMBL/GenBank/DDBJ databases">
        <title>Genome sequence of the organohalide-respiring Dehalogenimonas alkenigignens type strain (IP3-3T).</title>
        <authorList>
            <person name="Key T.A."/>
            <person name="Richmond D.P."/>
            <person name="Bowman K.S."/>
            <person name="Cho Y.-J."/>
            <person name="Chun J."/>
            <person name="da Costa M.S."/>
            <person name="Rainey F.A."/>
            <person name="Moe W.M."/>
        </authorList>
    </citation>
    <scope>NUCLEOTIDE SEQUENCE [LARGE SCALE GENOMIC DNA]</scope>
    <source>
        <strain evidence="8 9">IP3-3</strain>
    </source>
</reference>
<dbReference type="UniPathway" id="UPA00664"/>
<evidence type="ECO:0000313" key="8">
    <source>
        <dbReference type="EMBL" id="KTB47904.1"/>
    </source>
</evidence>
<feature type="binding site" evidence="7">
    <location>
        <position position="125"/>
    </location>
    <ligand>
        <name>a 1,2-diacyl-sn-glycero-3-phospho-(1'-sn-glycerol)</name>
        <dbReference type="ChEBI" id="CHEBI:64716"/>
    </ligand>
</feature>
<keyword evidence="8" id="KW-0449">Lipoprotein</keyword>
<evidence type="ECO:0000256" key="6">
    <source>
        <dbReference type="ARBA" id="ARBA00023136"/>
    </source>
</evidence>
<dbReference type="Pfam" id="PF01790">
    <property type="entry name" value="LGT"/>
    <property type="match status" value="1"/>
</dbReference>
<dbReference type="PROSITE" id="PS01311">
    <property type="entry name" value="LGT"/>
    <property type="match status" value="1"/>
</dbReference>